<feature type="compositionally biased region" description="Polar residues" evidence="1">
    <location>
        <begin position="81"/>
        <end position="91"/>
    </location>
</feature>
<dbReference type="AlphaFoldDB" id="A0A9N9LQS7"/>
<dbReference type="OrthoDB" id="3511049at2759"/>
<comment type="caution">
    <text evidence="3">The sequence shown here is derived from an EMBL/GenBank/DDBJ whole genome shotgun (WGS) entry which is preliminary data.</text>
</comment>
<evidence type="ECO:0000259" key="2">
    <source>
        <dbReference type="Pfam" id="PF10544"/>
    </source>
</evidence>
<feature type="compositionally biased region" description="Low complexity" evidence="1">
    <location>
        <begin position="53"/>
        <end position="70"/>
    </location>
</feature>
<feature type="region of interest" description="Disordered" evidence="1">
    <location>
        <begin position="1"/>
        <end position="189"/>
    </location>
</feature>
<feature type="compositionally biased region" description="Polar residues" evidence="1">
    <location>
        <begin position="170"/>
        <end position="181"/>
    </location>
</feature>
<feature type="domain" description="Bacteriophage T5 Orf172 DNA-binding" evidence="2">
    <location>
        <begin position="257"/>
        <end position="342"/>
    </location>
</feature>
<proteinExistence type="predicted"/>
<protein>
    <recommendedName>
        <fullName evidence="2">Bacteriophage T5 Orf172 DNA-binding domain-containing protein</fullName>
    </recommendedName>
</protein>
<keyword evidence="4" id="KW-1185">Reference proteome</keyword>
<feature type="compositionally biased region" description="Basic and acidic residues" evidence="1">
    <location>
        <begin position="10"/>
        <end position="20"/>
    </location>
</feature>
<reference evidence="3" key="1">
    <citation type="submission" date="2021-07" db="EMBL/GenBank/DDBJ databases">
        <authorList>
            <person name="Durling M."/>
        </authorList>
    </citation>
    <scope>NUCLEOTIDE SEQUENCE</scope>
</reference>
<evidence type="ECO:0000313" key="4">
    <source>
        <dbReference type="Proteomes" id="UP000701801"/>
    </source>
</evidence>
<evidence type="ECO:0000256" key="1">
    <source>
        <dbReference type="SAM" id="MobiDB-lite"/>
    </source>
</evidence>
<sequence length="413" mass="46143">MQSSLSYKPSTEKKTPEKLRKPVVIDLVTDSESDAANSFSARECVSPKRPTPRTRSTNSSTVSRVSRNPPEIFDDFAQHTVVATPSPNSSVGGDDDVFQSNFITRDVLRENEYAVTKERHGQDENGSASNKLPKEARPLTASSSNEKKSTRSPRSPLGIVPRSEGRITQKDSSQPATQQSPRAIPPSVRNAQTPAVVQHVGNPSRLQESGPTATPDLSVYPRFADYKKSRKQHITNAKIIERLLEGSSPQSFATKTGWIYVLESPSHAKGYVKIGKTQVEDINMKAFDHCSLVESLIMLELYNQRKKFECQSCKGKKGTAITHTEWFEIDKQTALRHVQMWRNWIAEHQPFSEDGKLTGYWGWRLGKLSKHGAEVDWSSWTDPFWHGKDWGGGSVGSSIVQVPKDYPEEVVFS</sequence>
<accession>A0A9N9LQS7</accession>
<dbReference type="Pfam" id="PF10544">
    <property type="entry name" value="T5orf172"/>
    <property type="match status" value="1"/>
</dbReference>
<feature type="compositionally biased region" description="Basic and acidic residues" evidence="1">
    <location>
        <begin position="106"/>
        <end position="123"/>
    </location>
</feature>
<name>A0A9N9LQS7_9HELO</name>
<dbReference type="EMBL" id="CAJVRM010000195">
    <property type="protein sequence ID" value="CAG8976897.1"/>
    <property type="molecule type" value="Genomic_DNA"/>
</dbReference>
<dbReference type="InterPro" id="IPR018306">
    <property type="entry name" value="Phage_T5_Orf172_DNA-bd"/>
</dbReference>
<gene>
    <name evidence="3" type="ORF">HYALB_00003508</name>
</gene>
<organism evidence="3 4">
    <name type="scientific">Hymenoscyphus albidus</name>
    <dbReference type="NCBI Taxonomy" id="595503"/>
    <lineage>
        <taxon>Eukaryota</taxon>
        <taxon>Fungi</taxon>
        <taxon>Dikarya</taxon>
        <taxon>Ascomycota</taxon>
        <taxon>Pezizomycotina</taxon>
        <taxon>Leotiomycetes</taxon>
        <taxon>Helotiales</taxon>
        <taxon>Helotiaceae</taxon>
        <taxon>Hymenoscyphus</taxon>
    </lineage>
</organism>
<dbReference type="Proteomes" id="UP000701801">
    <property type="component" value="Unassembled WGS sequence"/>
</dbReference>
<evidence type="ECO:0000313" key="3">
    <source>
        <dbReference type="EMBL" id="CAG8976897.1"/>
    </source>
</evidence>